<evidence type="ECO:0000313" key="4">
    <source>
        <dbReference type="Proteomes" id="UP000256328"/>
    </source>
</evidence>
<feature type="compositionally biased region" description="Basic and acidic residues" evidence="1">
    <location>
        <begin position="1"/>
        <end position="28"/>
    </location>
</feature>
<dbReference type="Proteomes" id="UP000256328">
    <property type="component" value="Unassembled WGS sequence"/>
</dbReference>
<proteinExistence type="predicted"/>
<feature type="transmembrane region" description="Helical" evidence="2">
    <location>
        <begin position="54"/>
        <end position="76"/>
    </location>
</feature>
<feature type="region of interest" description="Disordered" evidence="1">
    <location>
        <begin position="1"/>
        <end position="32"/>
    </location>
</feature>
<protein>
    <submittedName>
        <fullName evidence="3">Uncharacterized protein</fullName>
    </submittedName>
</protein>
<comment type="caution">
    <text evidence="3">The sequence shown here is derived from an EMBL/GenBank/DDBJ whole genome shotgun (WGS) entry which is preliminary data.</text>
</comment>
<reference evidence="3 4" key="1">
    <citation type="journal article" date="2018" name="IMA Fungus">
        <title>IMA Genome-F 9: Draft genome sequence of Annulohypoxylon stygium, Aspergillus mulundensis, Berkeleyomyces basicola (syn. Thielaviopsis basicola), Ceratocystis smalleyi, two Cercospora beticola strains, Coleophoma cylindrospora, Fusarium fracticaudum, Phialophora cf. hyalina, and Morchella septimelata.</title>
        <authorList>
            <person name="Wingfield B.D."/>
            <person name="Bills G.F."/>
            <person name="Dong Y."/>
            <person name="Huang W."/>
            <person name="Nel W.J."/>
            <person name="Swalarsk-Parry B.S."/>
            <person name="Vaghefi N."/>
            <person name="Wilken P.M."/>
            <person name="An Z."/>
            <person name="de Beer Z.W."/>
            <person name="De Vos L."/>
            <person name="Chen L."/>
            <person name="Duong T.A."/>
            <person name="Gao Y."/>
            <person name="Hammerbacher A."/>
            <person name="Kikkert J.R."/>
            <person name="Li Y."/>
            <person name="Li H."/>
            <person name="Li K."/>
            <person name="Li Q."/>
            <person name="Liu X."/>
            <person name="Ma X."/>
            <person name="Naidoo K."/>
            <person name="Pethybridge S.J."/>
            <person name="Sun J."/>
            <person name="Steenkamp E.T."/>
            <person name="van der Nest M.A."/>
            <person name="van Wyk S."/>
            <person name="Wingfield M.J."/>
            <person name="Xiong C."/>
            <person name="Yue Q."/>
            <person name="Zhang X."/>
        </authorList>
    </citation>
    <scope>NUCLEOTIDE SEQUENCE [LARGE SCALE GENOMIC DNA]</scope>
    <source>
        <strain evidence="3 4">BP5796</strain>
    </source>
</reference>
<evidence type="ECO:0000313" key="3">
    <source>
        <dbReference type="EMBL" id="RDW95295.1"/>
    </source>
</evidence>
<sequence>MVGHDQQAREDNHARKDQTGEQNRECNRPPRPQMPFDLVLNVEGVGRLARQETVLFPVILVVSLLQLDIIGAVAVAREQLVLVFVHHVNAAARKALDGESRGLQWLIAEWRWSSSVEQLLCEARGGWAVEGTEGESRAGDKGKRKALSYGTVFRRAREMGMSCRARSSDCTSLAARWDGVRRVLGPAAKDVQPEAAESHAHPFLDLVEQQRASRRPTPRDEMSLQHPISAGEDATGPACIPANISRPVHSRPRPSRLLTSAAIPCRAKRAQESLTEHGAPRPTFPKLRPERARSMHASLQHRVFWLHNRPSRICRSLRIHGNGTGVLPSPLMALALLRFSSTSQRHKRLTTDTPPLIRLSRTALDCFQDLRSPIIAPTTWLSPPDASTGLACLGG</sequence>
<organism evidence="3 4">
    <name type="scientific">Coleophoma crateriformis</name>
    <dbReference type="NCBI Taxonomy" id="565419"/>
    <lineage>
        <taxon>Eukaryota</taxon>
        <taxon>Fungi</taxon>
        <taxon>Dikarya</taxon>
        <taxon>Ascomycota</taxon>
        <taxon>Pezizomycotina</taxon>
        <taxon>Leotiomycetes</taxon>
        <taxon>Helotiales</taxon>
        <taxon>Dermateaceae</taxon>
        <taxon>Coleophoma</taxon>
    </lineage>
</organism>
<dbReference type="AlphaFoldDB" id="A0A3D8T9T6"/>
<keyword evidence="2" id="KW-1133">Transmembrane helix</keyword>
<name>A0A3D8T9T6_9HELO</name>
<dbReference type="EMBL" id="PDLN01000001">
    <property type="protein sequence ID" value="RDW95295.1"/>
    <property type="molecule type" value="Genomic_DNA"/>
</dbReference>
<evidence type="ECO:0000256" key="1">
    <source>
        <dbReference type="SAM" id="MobiDB-lite"/>
    </source>
</evidence>
<gene>
    <name evidence="3" type="ORF">BP5796_01058</name>
</gene>
<evidence type="ECO:0000256" key="2">
    <source>
        <dbReference type="SAM" id="Phobius"/>
    </source>
</evidence>
<keyword evidence="2" id="KW-0472">Membrane</keyword>
<feature type="region of interest" description="Disordered" evidence="1">
    <location>
        <begin position="211"/>
        <end position="236"/>
    </location>
</feature>
<keyword evidence="4" id="KW-1185">Reference proteome</keyword>
<accession>A0A3D8T9T6</accession>
<keyword evidence="2" id="KW-0812">Transmembrane</keyword>